<dbReference type="Pfam" id="PF13411">
    <property type="entry name" value="MerR_1"/>
    <property type="match status" value="1"/>
</dbReference>
<dbReference type="GO" id="GO:0003677">
    <property type="term" value="F:DNA binding"/>
    <property type="evidence" value="ECO:0007669"/>
    <property type="project" value="UniProtKB-KW"/>
</dbReference>
<keyword evidence="2" id="KW-0805">Transcription regulation</keyword>
<evidence type="ECO:0000256" key="3">
    <source>
        <dbReference type="ARBA" id="ARBA00023125"/>
    </source>
</evidence>
<evidence type="ECO:0000313" key="6">
    <source>
        <dbReference type="EMBL" id="PXX81750.1"/>
    </source>
</evidence>
<dbReference type="PROSITE" id="PS50937">
    <property type="entry name" value="HTH_MERR_2"/>
    <property type="match status" value="1"/>
</dbReference>
<dbReference type="InterPro" id="IPR047057">
    <property type="entry name" value="MerR_fam"/>
</dbReference>
<dbReference type="OrthoDB" id="9791488at2"/>
<dbReference type="PANTHER" id="PTHR30204:SF69">
    <property type="entry name" value="MERR-FAMILY TRANSCRIPTIONAL REGULATOR"/>
    <property type="match status" value="1"/>
</dbReference>
<keyword evidence="3 6" id="KW-0238">DNA-binding</keyword>
<evidence type="ECO:0000313" key="7">
    <source>
        <dbReference type="Proteomes" id="UP000247612"/>
    </source>
</evidence>
<evidence type="ECO:0000259" key="5">
    <source>
        <dbReference type="PROSITE" id="PS50937"/>
    </source>
</evidence>
<sequence length="264" mass="30700">MSENFKISEIARLFGISSDTLRFYEKKGLLKPSVNELNHYRSYELTDINLLIDILFYRRLDLSLQDIHTILYQGDLDQLQQTLTIKEAEIKAQLEEQKLILKKLALTAQNVDEIKAAMGDVKIQPMPAYYVLLRGKNEMAAYRKSKRIFASDIFDVCQLVGVYHQQNDLIVQSAFMILLEKQMEDEFHLLKDKTCPLLEETELCARILMKFNDHKDIKAQIEPLFQKVKQKGYQPTGTIYINYMLAVSETDASEYYSEILIPVK</sequence>
<organism evidence="6 7">
    <name type="scientific">Dielma fastidiosa</name>
    <dbReference type="NCBI Taxonomy" id="1034346"/>
    <lineage>
        <taxon>Bacteria</taxon>
        <taxon>Bacillati</taxon>
        <taxon>Bacillota</taxon>
        <taxon>Erysipelotrichia</taxon>
        <taxon>Erysipelotrichales</taxon>
        <taxon>Erysipelotrichaceae</taxon>
        <taxon>Dielma</taxon>
    </lineage>
</organism>
<reference evidence="6 7" key="1">
    <citation type="submission" date="2018-05" db="EMBL/GenBank/DDBJ databases">
        <title>Genomic Encyclopedia of Type Strains, Phase IV (KMG-IV): sequencing the most valuable type-strain genomes for metagenomic binning, comparative biology and taxonomic classification.</title>
        <authorList>
            <person name="Goeker M."/>
        </authorList>
    </citation>
    <scope>NUCLEOTIDE SEQUENCE [LARGE SCALE GENOMIC DNA]</scope>
    <source>
        <strain evidence="6 7">JC118</strain>
    </source>
</reference>
<dbReference type="GO" id="GO:0003700">
    <property type="term" value="F:DNA-binding transcription factor activity"/>
    <property type="evidence" value="ECO:0007669"/>
    <property type="project" value="InterPro"/>
</dbReference>
<dbReference type="SUPFAM" id="SSF46955">
    <property type="entry name" value="Putative DNA-binding domain"/>
    <property type="match status" value="1"/>
</dbReference>
<dbReference type="CDD" id="cd00592">
    <property type="entry name" value="HTH_MerR-like"/>
    <property type="match status" value="1"/>
</dbReference>
<dbReference type="RefSeq" id="WP_022936667.1">
    <property type="nucleotide sequence ID" value="NZ_CABKRQ010000001.1"/>
</dbReference>
<gene>
    <name evidence="6" type="ORF">DES51_101371</name>
</gene>
<dbReference type="Gene3D" id="1.10.1660.10">
    <property type="match status" value="1"/>
</dbReference>
<keyword evidence="4" id="KW-0804">Transcription</keyword>
<dbReference type="Proteomes" id="UP000247612">
    <property type="component" value="Unassembled WGS sequence"/>
</dbReference>
<evidence type="ECO:0000256" key="4">
    <source>
        <dbReference type="ARBA" id="ARBA00023163"/>
    </source>
</evidence>
<keyword evidence="1" id="KW-0678">Repressor</keyword>
<evidence type="ECO:0000256" key="1">
    <source>
        <dbReference type="ARBA" id="ARBA00022491"/>
    </source>
</evidence>
<dbReference type="STRING" id="1034346.GCA_000313565_00366"/>
<dbReference type="SMART" id="SM00422">
    <property type="entry name" value="HTH_MERR"/>
    <property type="match status" value="1"/>
</dbReference>
<accession>A0A318KVB5</accession>
<dbReference type="InterPro" id="IPR009061">
    <property type="entry name" value="DNA-bd_dom_put_sf"/>
</dbReference>
<keyword evidence="7" id="KW-1185">Reference proteome</keyword>
<dbReference type="InterPro" id="IPR000551">
    <property type="entry name" value="MerR-type_HTH_dom"/>
</dbReference>
<dbReference type="PANTHER" id="PTHR30204">
    <property type="entry name" value="REDOX-CYCLING DRUG-SENSING TRANSCRIPTIONAL ACTIVATOR SOXR"/>
    <property type="match status" value="1"/>
</dbReference>
<comment type="caution">
    <text evidence="6">The sequence shown here is derived from an EMBL/GenBank/DDBJ whole genome shotgun (WGS) entry which is preliminary data.</text>
</comment>
<name>A0A318KVB5_9FIRM</name>
<dbReference type="AlphaFoldDB" id="A0A318KVB5"/>
<feature type="domain" description="HTH merR-type" evidence="5">
    <location>
        <begin position="4"/>
        <end position="73"/>
    </location>
</feature>
<proteinExistence type="predicted"/>
<evidence type="ECO:0000256" key="2">
    <source>
        <dbReference type="ARBA" id="ARBA00023015"/>
    </source>
</evidence>
<protein>
    <submittedName>
        <fullName evidence="6">DNA-binding transcriptional MerR regulator</fullName>
    </submittedName>
</protein>
<dbReference type="EMBL" id="QJKH01000001">
    <property type="protein sequence ID" value="PXX81750.1"/>
    <property type="molecule type" value="Genomic_DNA"/>
</dbReference>